<proteinExistence type="inferred from homology"/>
<dbReference type="Proteomes" id="UP000020218">
    <property type="component" value="Unassembled WGS sequence"/>
</dbReference>
<name>A0A011MY71_9PROT</name>
<comment type="similarity">
    <text evidence="1">Belongs to the aspartate/glutamate racemases family.</text>
</comment>
<reference evidence="3" key="1">
    <citation type="submission" date="2014-02" db="EMBL/GenBank/DDBJ databases">
        <title>Expanding our view of genomic diversity in Candidatus Accumulibacter clades.</title>
        <authorList>
            <person name="Skennerton C.T."/>
            <person name="Barr J.J."/>
            <person name="Slater F.R."/>
            <person name="Bond P.L."/>
            <person name="Tyson G.W."/>
        </authorList>
    </citation>
    <scope>NUCLEOTIDE SEQUENCE [LARGE SCALE GENOMIC DNA]</scope>
</reference>
<dbReference type="Gene3D" id="3.40.50.1860">
    <property type="match status" value="2"/>
</dbReference>
<gene>
    <name evidence="3" type="ORF">AW08_02052</name>
</gene>
<sequence>MKTIGLIGGMSWESTLPYYRQINEGVRARLGGLHSAKLILYSVDFHAVERLQQAADWDAAGTLLARAAVALQAAGADFLLLCTNTMHRVAGAIEAAVTIPLLHIADPTAAAVQASGHTTVGLLGTRFTMEEPFYRERLQQLHGLRVVAPGAAARAAIHRIIYDELCRGIIRRESRERYRQAIDELAAQGAQAIILGCTEIALLVGADDSPLPLFDTAAIHAQAAVDRALA</sequence>
<dbReference type="InterPro" id="IPR004380">
    <property type="entry name" value="Asp_race"/>
</dbReference>
<accession>A0A011MY71</accession>
<dbReference type="EC" id="5.1.1.13" evidence="3"/>
<keyword evidence="2 3" id="KW-0413">Isomerase</keyword>
<protein>
    <submittedName>
        <fullName evidence="3">Aspartate racemase</fullName>
        <ecNumber evidence="3">5.1.1.13</ecNumber>
    </submittedName>
</protein>
<dbReference type="STRING" id="1454001.AW08_02052"/>
<comment type="caution">
    <text evidence="3">The sequence shown here is derived from an EMBL/GenBank/DDBJ whole genome shotgun (WGS) entry which is preliminary data.</text>
</comment>
<dbReference type="NCBIfam" id="TIGR00035">
    <property type="entry name" value="asp_race"/>
    <property type="match status" value="1"/>
</dbReference>
<evidence type="ECO:0000256" key="1">
    <source>
        <dbReference type="ARBA" id="ARBA00007847"/>
    </source>
</evidence>
<dbReference type="PANTHER" id="PTHR21198:SF7">
    <property type="entry name" value="ASPARTATE-GLUTAMATE RACEMASE FAMILY"/>
    <property type="match status" value="1"/>
</dbReference>
<dbReference type="Pfam" id="PF01177">
    <property type="entry name" value="Asp_Glu_race"/>
    <property type="match status" value="1"/>
</dbReference>
<evidence type="ECO:0000313" key="4">
    <source>
        <dbReference type="Proteomes" id="UP000020218"/>
    </source>
</evidence>
<keyword evidence="4" id="KW-1185">Reference proteome</keyword>
<dbReference type="InterPro" id="IPR001920">
    <property type="entry name" value="Asp/Glu_race"/>
</dbReference>
<evidence type="ECO:0000313" key="3">
    <source>
        <dbReference type="EMBL" id="EXI67496.1"/>
    </source>
</evidence>
<dbReference type="InterPro" id="IPR015942">
    <property type="entry name" value="Asp/Glu/hydantoin_racemase"/>
</dbReference>
<dbReference type="EMBL" id="JFAX01000010">
    <property type="protein sequence ID" value="EXI67496.1"/>
    <property type="molecule type" value="Genomic_DNA"/>
</dbReference>
<dbReference type="PANTHER" id="PTHR21198">
    <property type="entry name" value="GLUTAMATE RACEMASE"/>
    <property type="match status" value="1"/>
</dbReference>
<dbReference type="SUPFAM" id="SSF53681">
    <property type="entry name" value="Aspartate/glutamate racemase"/>
    <property type="match status" value="2"/>
</dbReference>
<dbReference type="AlphaFoldDB" id="A0A011MY71"/>
<dbReference type="PATRIC" id="fig|1454001.3.peg.2098"/>
<evidence type="ECO:0000256" key="2">
    <source>
        <dbReference type="ARBA" id="ARBA00023235"/>
    </source>
</evidence>
<dbReference type="GO" id="GO:0047689">
    <property type="term" value="F:aspartate racemase activity"/>
    <property type="evidence" value="ECO:0007669"/>
    <property type="project" value="UniProtKB-EC"/>
</dbReference>
<organism evidence="3 4">
    <name type="scientific">Candidatus Accumulibacter adjunctus</name>
    <dbReference type="NCBI Taxonomy" id="1454001"/>
    <lineage>
        <taxon>Bacteria</taxon>
        <taxon>Pseudomonadati</taxon>
        <taxon>Pseudomonadota</taxon>
        <taxon>Betaproteobacteria</taxon>
        <taxon>Candidatus Accumulibacter</taxon>
    </lineage>
</organism>